<name>A0A9Q8LBP0_PASFU</name>
<dbReference type="KEGG" id="ffu:CLAFUR5_02884"/>
<organism evidence="1 2">
    <name type="scientific">Passalora fulva</name>
    <name type="common">Tomato leaf mold</name>
    <name type="synonym">Cladosporium fulvum</name>
    <dbReference type="NCBI Taxonomy" id="5499"/>
    <lineage>
        <taxon>Eukaryota</taxon>
        <taxon>Fungi</taxon>
        <taxon>Dikarya</taxon>
        <taxon>Ascomycota</taxon>
        <taxon>Pezizomycotina</taxon>
        <taxon>Dothideomycetes</taxon>
        <taxon>Dothideomycetidae</taxon>
        <taxon>Mycosphaerellales</taxon>
        <taxon>Mycosphaerellaceae</taxon>
        <taxon>Fulvia</taxon>
    </lineage>
</organism>
<keyword evidence="2" id="KW-1185">Reference proteome</keyword>
<dbReference type="OrthoDB" id="10005335at2759"/>
<evidence type="ECO:0000313" key="2">
    <source>
        <dbReference type="Proteomes" id="UP000756132"/>
    </source>
</evidence>
<dbReference type="RefSeq" id="XP_047758829.1">
    <property type="nucleotide sequence ID" value="XM_047902032.1"/>
</dbReference>
<protein>
    <submittedName>
        <fullName evidence="1">Uncharacterized protein</fullName>
    </submittedName>
</protein>
<dbReference type="AlphaFoldDB" id="A0A9Q8LBP0"/>
<reference evidence="1" key="1">
    <citation type="submission" date="2021-12" db="EMBL/GenBank/DDBJ databases">
        <authorList>
            <person name="Zaccaron A."/>
            <person name="Stergiopoulos I."/>
        </authorList>
    </citation>
    <scope>NUCLEOTIDE SEQUENCE</scope>
    <source>
        <strain evidence="1">Race5_Kim</strain>
    </source>
</reference>
<sequence length="456" mass="51889">MVATENIFEIRLSEYQRLRDTEDGTRLAISDVFSETSHRAFPATLSGSVERLVQNVNKEPAANRSQSNITKAFTSTRDQATQPSFIGTPKLKGDHMSLLTDFDYTDVAIQLQPLTRYVRVQSSNLFDLTKPHPLNNGALDMFLERVRDYEPMTGDELRDFVMKTQQQYCRLRNQESESARLQIVLAGITNLQSIHKTYYSPLGKEVRDPAILIHGIQINGEWQNLSDYKDLTPSGPQSARLFTLANLYSNPIIFLDIDDDGKSFLENAELEAQKLANDDWLRRATNGLVFTPSPKSGLPNDERFWFKVPGAIPMLPSWAGMATSPRATRKAAEEARQDGLRREAQAFADKLCTEETFERAWNVVTRNMRCDEVFPKENIRQYMAAVWQIEHIVADEEEWVAVDRTKVQPRIDRRARAWIMAKLERPDITGSLDGNDGWVDVGDDDTALELTLAVRE</sequence>
<evidence type="ECO:0000313" key="1">
    <source>
        <dbReference type="EMBL" id="UJO14463.1"/>
    </source>
</evidence>
<accession>A0A9Q8LBP0</accession>
<dbReference type="GeneID" id="71982762"/>
<dbReference type="Proteomes" id="UP000756132">
    <property type="component" value="Chromosome 2"/>
</dbReference>
<dbReference type="EMBL" id="CP090164">
    <property type="protein sequence ID" value="UJO14463.1"/>
    <property type="molecule type" value="Genomic_DNA"/>
</dbReference>
<proteinExistence type="predicted"/>
<reference evidence="1" key="2">
    <citation type="journal article" date="2022" name="Microb. Genom.">
        <title>A chromosome-scale genome assembly of the tomato pathogen Cladosporium fulvum reveals a compartmentalized genome architecture and the presence of a dispensable chromosome.</title>
        <authorList>
            <person name="Zaccaron A.Z."/>
            <person name="Chen L.H."/>
            <person name="Samaras A."/>
            <person name="Stergiopoulos I."/>
        </authorList>
    </citation>
    <scope>NUCLEOTIDE SEQUENCE</scope>
    <source>
        <strain evidence="1">Race5_Kim</strain>
    </source>
</reference>
<gene>
    <name evidence="1" type="ORF">CLAFUR5_02884</name>
</gene>